<keyword evidence="4" id="KW-1185">Reference proteome</keyword>
<dbReference type="InterPro" id="IPR018247">
    <property type="entry name" value="EF_Hand_1_Ca_BS"/>
</dbReference>
<evidence type="ECO:0000256" key="2">
    <source>
        <dbReference type="SAM" id="SignalP"/>
    </source>
</evidence>
<keyword evidence="2" id="KW-0732">Signal</keyword>
<accession>A0A8S1R5V7</accession>
<comment type="caution">
    <text evidence="3">The sequence shown here is derived from an EMBL/GenBank/DDBJ whole genome shotgun (WGS) entry which is preliminary data.</text>
</comment>
<dbReference type="OrthoDB" id="290788at2759"/>
<evidence type="ECO:0000313" key="3">
    <source>
        <dbReference type="EMBL" id="CAD8123491.1"/>
    </source>
</evidence>
<keyword evidence="1" id="KW-1133">Transmembrane helix</keyword>
<reference evidence="3" key="1">
    <citation type="submission" date="2021-01" db="EMBL/GenBank/DDBJ databases">
        <authorList>
            <consortium name="Genoscope - CEA"/>
            <person name="William W."/>
        </authorList>
    </citation>
    <scope>NUCLEOTIDE SEQUENCE</scope>
</reference>
<dbReference type="Proteomes" id="UP000692954">
    <property type="component" value="Unassembled WGS sequence"/>
</dbReference>
<protein>
    <submittedName>
        <fullName evidence="3">Uncharacterized protein</fullName>
    </submittedName>
</protein>
<gene>
    <name evidence="3" type="ORF">PSON_ATCC_30995.1.T1450037</name>
</gene>
<feature type="transmembrane region" description="Helical" evidence="1">
    <location>
        <begin position="4152"/>
        <end position="4173"/>
    </location>
</feature>
<evidence type="ECO:0000313" key="4">
    <source>
        <dbReference type="Proteomes" id="UP000692954"/>
    </source>
</evidence>
<proteinExistence type="predicted"/>
<sequence>MKQKITSSLIVFLICLLTVNGKSVGCSSKVESLQLFPSMGEKLQINLREKLFEGEDLTFELQDTYFKIINPVENTGSSSSHIKTANNIIASKPYHTKKMQSWLNSFVFLDQSSTEVSIFFSEGTALDKIPTPDFKTRVKITNVVDNIQCYDIEYIDDDKFIVDCQKEVLVKQIKKQIDVFYIYSKKSNLVTSFEEDATAKLFNKRRIGLFYSTSALEKETIYIVRVTPTFSLHPTEQLSGDSMVQVYALSDNYEPVARNYILDNITMAFLLGKTDMELSIVDFEISYNGFIFLLDAQYGLFVVRFQPTGKWELFAQADFQLGRSFAFDIDYEHKKDGSELGIVAVLGYNFFAIFDAEKSYIHELPFLQLDYPASIKISQDNIIIRNQNIAYFYKINVDKDTIYLNYKIDIPPTDHILVNPQEPEFIQLNIRNSYRYTISDGYLYYPGSDKVQEKQIVGIKAKAPNKQECIVFLFYQIVQDNDNLIYQLFDKPMPFPNTIAEGQTYSILKRLASGPNLDYQLKPPAQLEAININANFDSRVYLNLNHEQPQNIIYAEIVSTIDNTLFYQVLQSQNLKIQVLSCVHNSIYNDETFCEVYVDDLGITNKVTKTNFSIWNKDGILFYMYINEDYNVVIKSIDQGKLIPQKTIRLDPTDTANKIQNILNCGNYLLVHLANNDIQTYLTYGDILFVLTTLNKNSFSHYGYNEDWQPNALFTNKKLHPNIVFILHQNHILMLDTDYGLFSFIKTIPITKNLDYTIAIGQETFFVVQGKSNDTTLDAKIYEYNFADINHIYKQKELYLYWYDISTPINADYSEETGHLFIRGVCLYCKKSFILIFKPNTPQHEALVQAWPIDMGVIPDSIPILIAANGFRQIYLYLNVKEKQSLYAVYDFTTMIVDSTIEQDNYSDKYQINFQISNYNFKNVTEKFNTIDINQQVTTIYSQTKIQLNENTFPYSQSGVQIQSTDESATFKLDNNWYSGQIGNFEVDCDQCETNVELQSSVDLINPKIFNGYEIKDYVKYNDQMNVMQATTGLLFLNYQDDTLAAVYDFDLPNFEYKCYQATVSEDKMVVYSLCNDGKEFTVYATGCFSITGCSPLGEKFKLGRASKIQVVSNELLVVLHSDSNNPELIQDGQISLYKIVMGLDEWRLELIENINLNYLNQILPIPLKDFRPADFQVVKQIGVNYATNKSTYKLFISDSVNGLVFIDFSFLKLSEYQFISIQTLNLHDFLNKQSNSYTLTTTKFLSFKFIWEPDFDISSQVLRTYLIILTSDASQYGLQLVFEAQPQFNTRLSITSLTSIIVRYGDWVPMNKLTIQNHHLTLAIPYRKLNQIVVVVYYINFDLLKTVVPNVSIGSYSIYYEQSQLADPLNLALFFSKYNNILFVSQLQGPLQSYGIYNEPTLIIKNQDHDLKSQDITLIAKNDFSEERLNFKLIVKEVNHDECITKITNIQIYPSTEEFLQWNLSQNIFEGVSLKYTLGDTEDFTVIQPTSQIGDSINHKKNGTQIISGKALLTQNRAWSNQFAFLNRDVNKYSIFYTNTPSINTAPSFSQVLNIQKTDTNLYCLDFVQLSSTTFVVDCQILNNKFFLLIQDTQETSTATITNTQLNRVLGTYQAKDSQYVIRVTLSITTEGQLANDSFVELFQYLNGQLQAKQTLDKSQLQNIYGKQIDQLNIVDFKIGLNGYIYLLDAKLGIFVVNFDTQWKFIKFINYKFGQAFAFDRTLLRNKDEAFVIQGYNYYVIIDSDGKTQKVQDLQFSTITYPQVIQASANYIYVNNQNNLYVYHSDDNNSGLIDIIDLTNSISITNPFIQEIVTISLTSSARWNISLGTLKFNGVKKASQGFQNLIIQATSQHHLTCYSKIQYQIIESNSKALITKNKSDQPFPQVFDEIFEQFQLGNLISGPNLFYSITLPKTPLDFSAQVVQNREIQVTNWPKNPLFSTELVGNDGETLYQVFQTQDKMLKIYLCVLTDHIKYVCKDYGSFQFQETITEQIFSIWQDSDNIVRFITISSLNKIQLFSNPDGVIIEGKSVTFTEQILSILNQGDYLFILEKNGILNSYLSEDLTFINSITGTQLIGFGGLWKPLKLYGNRILKSNIVFVQNENNIAIINYINREFIFIQSMDYTVNNQIYISAAKNTFFVVNNKEIFEYNYENLLNIFKSKTVELFGYQIVNPLVVTSQQSTGNLVIKTTKAQDVYLNIYRASQIQHDTFYLAFKLNGIKQEDTFQLSLGGSSYIITFANGDKIQQLNFILLNPELIVIPSKTVQKFVTGFQVIMDIMNGDDNTQKIHYEQGVKVANTFTNLIVNDEEYLNSIEINETDGPTETAIKSDWIGGQIINTELSLEAINDDITLLPFVSQEKGVLMDYQIYDVSKPFAVTFLQASNTVLSFKGDDLKNAQPILPKLSEQYKCYRLEADLTRLYSLCNNGVEDQIQIGVCNDKQECVRQNSYISSPFATQIGILAQDVVVILHTDSLNPENYNGYITIEKLVSIDGIWQSNLLFTIDYNFISDKMGAQAPQLFRPSSFVHSPTGTNTTHQFLQLIITDSVNGLLFVDLTLSKTTQEVKYQFSEYQLLKDWLNVNSYASDQTHYYQAQSISQQIDLPNKKTVRLVLVTDISSSYLFELVFIIQGNSSNKLSTIRTIVALNRYGNFKAMNYVSASQSSIAIPYFNNLEVVIGLYKIPTDQENTAVQTIQGSHTFAYFKNQITPQDFLLYNSDDLLLTSTSTFGVYKNLVRYQQILKFGEPKRLHSQKLTLTFQNDFRRVVRTINLSIVPVDKDECLTKITDLKIYPSEGEVLQWPLTQNFFDGVSLKYSVDKNDFSIVQSLTQVGNAINHKKNGTQIISGKALLTQNRAWSNQFAFLNRDNNKYSIFFTNTPSINTAPSFSQVIDIQKTDTNLYCLDFVQLSSTLFVVDCQILNNKFFLLIKDNSEVTTGTAPENTLFYRALGTYQIQNDQFVIRVSFSITNDGQLANNSFVELFQFTENGLISKSTLDKSKLSNIFGKQIDQLNIVDFKIGQNGQIYLLDAKLGIFVVTFDNDWRFSKHVASKLGQTFAFDRTVLSNNQEMFVLKGYNFYGVLNSEGDIKKIQDLSFASVTYPQYIKLSHNYVFLHNQENLYIYHSDEKHSSIIDIVNFANTAGIINPNSQDLVRVSLTSSSAWTFSLGQLQFNGKAKSSTDFQSLTITAKSQHNQECYSRLYYKVLASNSETIFKKVETEKPFPNVLDENDEQIKLGSLVSGPHLIYEIVQPKLPLALYSKQFLSMSAEPDLDVDAKIAHQRTIQVTNWPKKSLYQTSLIGKNQETLYQVFQQEDKKIVIQSCQLSEHVKYECKDFGNVKVQEQLSDQLFSIWQSDDNIVHFITIDTPYIIKFFEIQKDQTTQTGLIKLNENEEEDDFKLVAFQNQGDILFVIQANGNLSSYSATKFTLINQITGEDLLGFQGDWKPIKLYGNRVLRKNVIFVQNENNIVVINYSNEFIYGSQMEYTKDNQIYIAQSTNSFFLVNNQELIEYNYESIKNVFKQKTVQLHGYQIANPLGVSSHLQSGILIVRTQKNDEVFLNIFKPDQLQLDTFYFAVKINNAKTDSQFAVSSSGSDLTEQAYLVTLVNGESVQQLDIIVLDPELIVSPNKRKQKYLIDYEISINIKNADSNTIDPLTFTQKVKVINTFTTLIVDDTKSTSQIDIEAKQNSTTIKLANGWISGQQTECTLKQEKANDIILEPYLYQTKKDILHNYQFKDASSFQNNVVFQAVNTVFLMKDNKLEDSKSILEVLPQEYDCYRIASYGNSIYSLCNNGVEDQIQIGVCNDKQECVRQNSYISSPFATQIGILAQDVVVILHTDSLNPENYNGYITIEKLVSIDGIWQSNLLFTIDYNFISDKMGAQAPQLFRPSSFVHSLTHSYVDLLLVQFIISDSVNGLVFIDLSISKTTFETKYVFIEYLLLNKWLNENKQYANDNTNYYSNKIIEETINDKTKTITLVVVTDNSSSYVFNLQFAIQDNYSNKLADTKVKVALNRYGTWKALNTVAANKHSVVIAYTNNQKVVVGVYPLSESTVSVITGSFSFTQAEKSKIEPTDFPLYLQDYTLISSHVSKGLYQYAIGQDINIIFGESAKLENQTLTLTFSNDYQSVSKQIKLNIKPDDGGDDDGDSSSNTWWIILIFVGGIVVLSLLGFIFYKKRKEEDEDKEDQDTGYVPVN</sequence>
<organism evidence="3 4">
    <name type="scientific">Paramecium sonneborni</name>
    <dbReference type="NCBI Taxonomy" id="65129"/>
    <lineage>
        <taxon>Eukaryota</taxon>
        <taxon>Sar</taxon>
        <taxon>Alveolata</taxon>
        <taxon>Ciliophora</taxon>
        <taxon>Intramacronucleata</taxon>
        <taxon>Oligohymenophorea</taxon>
        <taxon>Peniculida</taxon>
        <taxon>Parameciidae</taxon>
        <taxon>Paramecium</taxon>
    </lineage>
</organism>
<feature type="signal peptide" evidence="2">
    <location>
        <begin position="1"/>
        <end position="21"/>
    </location>
</feature>
<dbReference type="EMBL" id="CAJJDN010000145">
    <property type="protein sequence ID" value="CAD8123491.1"/>
    <property type="molecule type" value="Genomic_DNA"/>
</dbReference>
<name>A0A8S1R5V7_9CILI</name>
<feature type="chain" id="PRO_5035730864" evidence="2">
    <location>
        <begin position="22"/>
        <end position="4194"/>
    </location>
</feature>
<evidence type="ECO:0000256" key="1">
    <source>
        <dbReference type="SAM" id="Phobius"/>
    </source>
</evidence>
<dbReference type="PROSITE" id="PS00018">
    <property type="entry name" value="EF_HAND_1"/>
    <property type="match status" value="1"/>
</dbReference>
<keyword evidence="1" id="KW-0472">Membrane</keyword>
<keyword evidence="1" id="KW-0812">Transmembrane</keyword>